<dbReference type="PANTHER" id="PTHR24373:SF275">
    <property type="entry name" value="TIR DOMAIN-CONTAINING PROTEIN"/>
    <property type="match status" value="1"/>
</dbReference>
<dbReference type="InterPro" id="IPR000483">
    <property type="entry name" value="Cys-rich_flank_reg_C"/>
</dbReference>
<comment type="caution">
    <text evidence="6">The sequence shown here is derived from an EMBL/GenBank/DDBJ whole genome shotgun (WGS) entry which is preliminary data.</text>
</comment>
<feature type="transmembrane region" description="Helical" evidence="4">
    <location>
        <begin position="354"/>
        <end position="376"/>
    </location>
</feature>
<dbReference type="Gene3D" id="3.80.10.10">
    <property type="entry name" value="Ribonuclease Inhibitor"/>
    <property type="match status" value="3"/>
</dbReference>
<keyword evidence="3" id="KW-0677">Repeat</keyword>
<keyword evidence="4" id="KW-0812">Transmembrane</keyword>
<dbReference type="SMART" id="SM00082">
    <property type="entry name" value="LRRCT"/>
    <property type="match status" value="1"/>
</dbReference>
<protein>
    <recommendedName>
        <fullName evidence="5">LRRCT domain-containing protein</fullName>
    </recommendedName>
</protein>
<name>A0A8B6GUW3_MYTGA</name>
<dbReference type="Pfam" id="PF13516">
    <property type="entry name" value="LRR_6"/>
    <property type="match status" value="1"/>
</dbReference>
<accession>A0A8B6GUW3</accession>
<gene>
    <name evidence="6" type="ORF">MGAL_10B039966</name>
</gene>
<dbReference type="SMART" id="SM00369">
    <property type="entry name" value="LRR_TYP"/>
    <property type="match status" value="4"/>
</dbReference>
<dbReference type="InterPro" id="IPR032675">
    <property type="entry name" value="LRR_dom_sf"/>
</dbReference>
<sequence>MTNFRQYVDTWRQIAMHTMTVSRVFVIVAIIIDITTGYDHICDVKATRLDCRNRNLSSVPSFANLPDTITHLDFSFNNIKTVNNFSVPFPSSVVEISFAHNIITTIQKNVFENFSKLENIDLSYNKISKDSFKNKDLDLEIGRAKRLTLQGNDLGSLEDLTFISFYFLKLEYLDLSYCSLKSLQDMSIINLAYLKFLNLSYNFLSDFDEDFLPGEMGLEHLDISYNKITTVKKVPVLIELKVLHMDYNGIDFIKDGAFSTLLGLEVLSLVGNNMKTLRPNMLPLQSIFALKEIRLDKNPWRCDCNMKWLLNDMDDDFNFKNFTLICSFPSRLRGKNIFTTSSNALTCRAEYSRLTYILILFFSASFMVTGLIYAIYAKRKYFKSCKCCEKKGGDYVAVFTNDNTNADEGTNVKITTADDESLVKNEERSGNGQVHYFDV</sequence>
<proteinExistence type="predicted"/>
<keyword evidence="7" id="KW-1185">Reference proteome</keyword>
<dbReference type="OrthoDB" id="6099413at2759"/>
<feature type="transmembrane region" description="Helical" evidence="4">
    <location>
        <begin position="21"/>
        <end position="38"/>
    </location>
</feature>
<dbReference type="AlphaFoldDB" id="A0A8B6GUW3"/>
<evidence type="ECO:0000256" key="4">
    <source>
        <dbReference type="SAM" id="Phobius"/>
    </source>
</evidence>
<evidence type="ECO:0000256" key="1">
    <source>
        <dbReference type="ARBA" id="ARBA00022614"/>
    </source>
</evidence>
<evidence type="ECO:0000256" key="3">
    <source>
        <dbReference type="ARBA" id="ARBA00022737"/>
    </source>
</evidence>
<dbReference type="PANTHER" id="PTHR24373">
    <property type="entry name" value="SLIT RELATED LEUCINE-RICH REPEAT NEURONAL PROTEIN"/>
    <property type="match status" value="1"/>
</dbReference>
<dbReference type="PROSITE" id="PS51450">
    <property type="entry name" value="LRR"/>
    <property type="match status" value="1"/>
</dbReference>
<feature type="domain" description="LRRCT" evidence="5">
    <location>
        <begin position="298"/>
        <end position="348"/>
    </location>
</feature>
<keyword evidence="4" id="KW-1133">Transmembrane helix</keyword>
<dbReference type="EMBL" id="UYJE01009033">
    <property type="protein sequence ID" value="VDI69461.1"/>
    <property type="molecule type" value="Genomic_DNA"/>
</dbReference>
<dbReference type="Pfam" id="PF13855">
    <property type="entry name" value="LRR_8"/>
    <property type="match status" value="1"/>
</dbReference>
<dbReference type="Proteomes" id="UP000596742">
    <property type="component" value="Unassembled WGS sequence"/>
</dbReference>
<keyword evidence="1" id="KW-0433">Leucine-rich repeat</keyword>
<keyword evidence="2" id="KW-0732">Signal</keyword>
<evidence type="ECO:0000313" key="6">
    <source>
        <dbReference type="EMBL" id="VDI69461.1"/>
    </source>
</evidence>
<dbReference type="InterPro" id="IPR003591">
    <property type="entry name" value="Leu-rich_rpt_typical-subtyp"/>
</dbReference>
<dbReference type="SUPFAM" id="SSF52058">
    <property type="entry name" value="L domain-like"/>
    <property type="match status" value="1"/>
</dbReference>
<dbReference type="InterPro" id="IPR050328">
    <property type="entry name" value="Dev_Immune_Receptor"/>
</dbReference>
<dbReference type="SMART" id="SM00365">
    <property type="entry name" value="LRR_SD22"/>
    <property type="match status" value="4"/>
</dbReference>
<dbReference type="Pfam" id="PF00560">
    <property type="entry name" value="LRR_1"/>
    <property type="match status" value="1"/>
</dbReference>
<reference evidence="6" key="1">
    <citation type="submission" date="2018-11" db="EMBL/GenBank/DDBJ databases">
        <authorList>
            <person name="Alioto T."/>
            <person name="Alioto T."/>
        </authorList>
    </citation>
    <scope>NUCLEOTIDE SEQUENCE</scope>
</reference>
<keyword evidence="4" id="KW-0472">Membrane</keyword>
<dbReference type="InterPro" id="IPR001611">
    <property type="entry name" value="Leu-rich_rpt"/>
</dbReference>
<organism evidence="6 7">
    <name type="scientific">Mytilus galloprovincialis</name>
    <name type="common">Mediterranean mussel</name>
    <dbReference type="NCBI Taxonomy" id="29158"/>
    <lineage>
        <taxon>Eukaryota</taxon>
        <taxon>Metazoa</taxon>
        <taxon>Spiralia</taxon>
        <taxon>Lophotrochozoa</taxon>
        <taxon>Mollusca</taxon>
        <taxon>Bivalvia</taxon>
        <taxon>Autobranchia</taxon>
        <taxon>Pteriomorphia</taxon>
        <taxon>Mytilida</taxon>
        <taxon>Mytiloidea</taxon>
        <taxon>Mytilidae</taxon>
        <taxon>Mytilinae</taxon>
        <taxon>Mytilus</taxon>
    </lineage>
</organism>
<evidence type="ECO:0000259" key="5">
    <source>
        <dbReference type="SMART" id="SM00082"/>
    </source>
</evidence>
<evidence type="ECO:0000256" key="2">
    <source>
        <dbReference type="ARBA" id="ARBA00022729"/>
    </source>
</evidence>
<evidence type="ECO:0000313" key="7">
    <source>
        <dbReference type="Proteomes" id="UP000596742"/>
    </source>
</evidence>